<organism evidence="2 3">
    <name type="scientific">Xyrichtys novacula</name>
    <name type="common">Pearly razorfish</name>
    <name type="synonym">Hemipteronotus novacula</name>
    <dbReference type="NCBI Taxonomy" id="13765"/>
    <lineage>
        <taxon>Eukaryota</taxon>
        <taxon>Metazoa</taxon>
        <taxon>Chordata</taxon>
        <taxon>Craniata</taxon>
        <taxon>Vertebrata</taxon>
        <taxon>Euteleostomi</taxon>
        <taxon>Actinopterygii</taxon>
        <taxon>Neopterygii</taxon>
        <taxon>Teleostei</taxon>
        <taxon>Neoteleostei</taxon>
        <taxon>Acanthomorphata</taxon>
        <taxon>Eupercaria</taxon>
        <taxon>Labriformes</taxon>
        <taxon>Labridae</taxon>
        <taxon>Xyrichtys</taxon>
    </lineage>
</organism>
<evidence type="ECO:0000313" key="3">
    <source>
        <dbReference type="Proteomes" id="UP001178508"/>
    </source>
</evidence>
<sequence length="142" mass="16040">MAEDDGYLLHHVRVEESEGTEGEFPQPGSYQGGQIARKPGCDRLLHKPVEGDRHAELLLTPGFNFNQKATTFAPVSMPSPPGKWGVSTEQVCRHTREDGWKHISISIKIKLRIYQRIIRKFDTELSLPVVAQQRVYVIGDDC</sequence>
<evidence type="ECO:0000256" key="1">
    <source>
        <dbReference type="SAM" id="MobiDB-lite"/>
    </source>
</evidence>
<dbReference type="AlphaFoldDB" id="A0AAV1EI83"/>
<dbReference type="EMBL" id="OY660864">
    <property type="protein sequence ID" value="CAJ1048441.1"/>
    <property type="molecule type" value="Genomic_DNA"/>
</dbReference>
<name>A0AAV1EI83_XYRNO</name>
<feature type="region of interest" description="Disordered" evidence="1">
    <location>
        <begin position="14"/>
        <end position="37"/>
    </location>
</feature>
<gene>
    <name evidence="2" type="ORF">XNOV1_A017482</name>
</gene>
<accession>A0AAV1EI83</accession>
<evidence type="ECO:0000313" key="2">
    <source>
        <dbReference type="EMBL" id="CAJ1048441.1"/>
    </source>
</evidence>
<keyword evidence="3" id="KW-1185">Reference proteome</keyword>
<dbReference type="Proteomes" id="UP001178508">
    <property type="component" value="Chromosome 1"/>
</dbReference>
<reference evidence="2" key="1">
    <citation type="submission" date="2023-08" db="EMBL/GenBank/DDBJ databases">
        <authorList>
            <person name="Alioto T."/>
            <person name="Alioto T."/>
            <person name="Gomez Garrido J."/>
        </authorList>
    </citation>
    <scope>NUCLEOTIDE SEQUENCE</scope>
</reference>
<proteinExistence type="predicted"/>
<protein>
    <submittedName>
        <fullName evidence="2">Uncharacterized protein</fullName>
    </submittedName>
</protein>